<dbReference type="PANTHER" id="PTHR44196:SF1">
    <property type="entry name" value="DEHYDROGENASE_REDUCTASE SDR FAMILY MEMBER 7B"/>
    <property type="match status" value="1"/>
</dbReference>
<reference evidence="5 6" key="1">
    <citation type="submission" date="2019-02" db="EMBL/GenBank/DDBJ databases">
        <title>Deep-cultivation of Planctomycetes and their phenomic and genomic characterization uncovers novel biology.</title>
        <authorList>
            <person name="Wiegand S."/>
            <person name="Jogler M."/>
            <person name="Boedeker C."/>
            <person name="Pinto D."/>
            <person name="Vollmers J."/>
            <person name="Rivas-Marin E."/>
            <person name="Kohn T."/>
            <person name="Peeters S.H."/>
            <person name="Heuer A."/>
            <person name="Rast P."/>
            <person name="Oberbeckmann S."/>
            <person name="Bunk B."/>
            <person name="Jeske O."/>
            <person name="Meyerdierks A."/>
            <person name="Storesund J.E."/>
            <person name="Kallscheuer N."/>
            <person name="Luecker S."/>
            <person name="Lage O.M."/>
            <person name="Pohl T."/>
            <person name="Merkel B.J."/>
            <person name="Hornburger P."/>
            <person name="Mueller R.-W."/>
            <person name="Bruemmer F."/>
            <person name="Labrenz M."/>
            <person name="Spormann A.M."/>
            <person name="Op den Camp H."/>
            <person name="Overmann J."/>
            <person name="Amann R."/>
            <person name="Jetten M.S.M."/>
            <person name="Mascher T."/>
            <person name="Medema M.H."/>
            <person name="Devos D.P."/>
            <person name="Kaster A.-K."/>
            <person name="Ovreas L."/>
            <person name="Rohde M."/>
            <person name="Galperin M.Y."/>
            <person name="Jogler C."/>
        </authorList>
    </citation>
    <scope>NUCLEOTIDE SEQUENCE [LARGE SCALE GENOMIC DNA]</scope>
    <source>
        <strain evidence="5 6">I41</strain>
    </source>
</reference>
<dbReference type="RefSeq" id="WP_145432378.1">
    <property type="nucleotide sequence ID" value="NZ_CP036339.1"/>
</dbReference>
<keyword evidence="6" id="KW-1185">Reference proteome</keyword>
<gene>
    <name evidence="5" type="primary">ydaD_1</name>
    <name evidence="5" type="ORF">I41_20400</name>
</gene>
<dbReference type="GO" id="GO:0016491">
    <property type="term" value="F:oxidoreductase activity"/>
    <property type="evidence" value="ECO:0007669"/>
    <property type="project" value="UniProtKB-KW"/>
</dbReference>
<dbReference type="PROSITE" id="PS00061">
    <property type="entry name" value="ADH_SHORT"/>
    <property type="match status" value="1"/>
</dbReference>
<dbReference type="Pfam" id="PF00106">
    <property type="entry name" value="adh_short"/>
    <property type="match status" value="1"/>
</dbReference>
<evidence type="ECO:0000256" key="1">
    <source>
        <dbReference type="ARBA" id="ARBA00006484"/>
    </source>
</evidence>
<keyword evidence="2 5" id="KW-0560">Oxidoreductase</keyword>
<evidence type="ECO:0000313" key="6">
    <source>
        <dbReference type="Proteomes" id="UP000317909"/>
    </source>
</evidence>
<dbReference type="SUPFAM" id="SSF51735">
    <property type="entry name" value="NAD(P)-binding Rossmann-fold domains"/>
    <property type="match status" value="1"/>
</dbReference>
<evidence type="ECO:0000259" key="4">
    <source>
        <dbReference type="SMART" id="SM00822"/>
    </source>
</evidence>
<dbReference type="AlphaFoldDB" id="A0A517TWV1"/>
<dbReference type="PIRSF" id="PIRSF000126">
    <property type="entry name" value="11-beta-HSD1"/>
    <property type="match status" value="1"/>
</dbReference>
<dbReference type="PRINTS" id="PR00081">
    <property type="entry name" value="GDHRDH"/>
</dbReference>
<sequence length="269" mass="28968">MARRSLAQSRVLITGASSGIGRELALAFARRGARLLLAARRESELNVVADQCRRQSSGAEAILCPGDLTDPGYRHALIRRAAEHWQGLDVLVNNAGVSAHGRFAISDETTLRQVMELNFFAAAELTRLAIPLLKRAGRPAIVNIGSIIGHRGLPLNSEYAASKFALRGWTESLRAELAADGIDVLLVSPGTTETEFFDHLVAKTAELPWGESTAIPAAAVAEQTVRALERSRHEIFPNWRGRALVVANRLFPGLVDRALAKLAAAGDKG</sequence>
<organism evidence="5 6">
    <name type="scientific">Lacipirellula limnantheis</name>
    <dbReference type="NCBI Taxonomy" id="2528024"/>
    <lineage>
        <taxon>Bacteria</taxon>
        <taxon>Pseudomonadati</taxon>
        <taxon>Planctomycetota</taxon>
        <taxon>Planctomycetia</taxon>
        <taxon>Pirellulales</taxon>
        <taxon>Lacipirellulaceae</taxon>
        <taxon>Lacipirellula</taxon>
    </lineage>
</organism>
<proteinExistence type="inferred from homology"/>
<dbReference type="InterPro" id="IPR002347">
    <property type="entry name" value="SDR_fam"/>
</dbReference>
<dbReference type="EMBL" id="CP036339">
    <property type="protein sequence ID" value="QDT72855.1"/>
    <property type="molecule type" value="Genomic_DNA"/>
</dbReference>
<protein>
    <submittedName>
        <fullName evidence="5">General stress protein 39</fullName>
        <ecNumber evidence="5">1.-.-.-</ecNumber>
    </submittedName>
</protein>
<dbReference type="Gene3D" id="3.40.50.720">
    <property type="entry name" value="NAD(P)-binding Rossmann-like Domain"/>
    <property type="match status" value="1"/>
</dbReference>
<dbReference type="Proteomes" id="UP000317909">
    <property type="component" value="Chromosome"/>
</dbReference>
<dbReference type="InterPro" id="IPR057326">
    <property type="entry name" value="KR_dom"/>
</dbReference>
<comment type="similarity">
    <text evidence="1 3">Belongs to the short-chain dehydrogenases/reductases (SDR) family.</text>
</comment>
<evidence type="ECO:0000256" key="2">
    <source>
        <dbReference type="ARBA" id="ARBA00023002"/>
    </source>
</evidence>
<dbReference type="InterPro" id="IPR036291">
    <property type="entry name" value="NAD(P)-bd_dom_sf"/>
</dbReference>
<dbReference type="PANTHER" id="PTHR44196">
    <property type="entry name" value="DEHYDROGENASE/REDUCTASE SDR FAMILY MEMBER 7B"/>
    <property type="match status" value="1"/>
</dbReference>
<evidence type="ECO:0000256" key="3">
    <source>
        <dbReference type="RuleBase" id="RU000363"/>
    </source>
</evidence>
<feature type="domain" description="Ketoreductase" evidence="4">
    <location>
        <begin position="9"/>
        <end position="188"/>
    </location>
</feature>
<accession>A0A517TWV1</accession>
<dbReference type="GO" id="GO:0016020">
    <property type="term" value="C:membrane"/>
    <property type="evidence" value="ECO:0007669"/>
    <property type="project" value="TreeGrafter"/>
</dbReference>
<dbReference type="SMART" id="SM00822">
    <property type="entry name" value="PKS_KR"/>
    <property type="match status" value="1"/>
</dbReference>
<dbReference type="KEGG" id="llh:I41_20400"/>
<name>A0A517TWV1_9BACT</name>
<dbReference type="EC" id="1.-.-.-" evidence="5"/>
<dbReference type="OrthoDB" id="9808814at2"/>
<dbReference type="PRINTS" id="PR00080">
    <property type="entry name" value="SDRFAMILY"/>
</dbReference>
<dbReference type="InterPro" id="IPR020904">
    <property type="entry name" value="Sc_DH/Rdtase_CS"/>
</dbReference>
<evidence type="ECO:0000313" key="5">
    <source>
        <dbReference type="EMBL" id="QDT72855.1"/>
    </source>
</evidence>